<dbReference type="AlphaFoldDB" id="A0AAE3YNU6"/>
<dbReference type="InterPro" id="IPR016040">
    <property type="entry name" value="NAD(P)-bd_dom"/>
</dbReference>
<dbReference type="GO" id="GO:0042602">
    <property type="term" value="F:riboflavin reductase (NADPH) activity"/>
    <property type="evidence" value="ECO:0007669"/>
    <property type="project" value="TreeGrafter"/>
</dbReference>
<dbReference type="GO" id="GO:0004074">
    <property type="term" value="F:biliverdin reductase [NAD(P)H] activity"/>
    <property type="evidence" value="ECO:0007669"/>
    <property type="project" value="TreeGrafter"/>
</dbReference>
<sequence length="212" mass="22405">MRLVVAGATGATGRHVVTRALHAGHRVTALVRRDGGFPAHPDLSTTYVNVVDDDTRLAGVLAETRADAIISTLGNPLARAPKILGRAHRTLVSAATRAGTPRIATMIAYGSAATTAPAPPAIRLLAATLLRTDFRDLGQVDAALAASALNWTIIHFGALTDDPPTGRWTLSKQLTRPSRYRVARADVADALLHAVTTDEFPRCRTVLSGARP</sequence>
<organism evidence="2 3">
    <name type="scientific">Catenuloplanes atrovinosus</name>
    <dbReference type="NCBI Taxonomy" id="137266"/>
    <lineage>
        <taxon>Bacteria</taxon>
        <taxon>Bacillati</taxon>
        <taxon>Actinomycetota</taxon>
        <taxon>Actinomycetes</taxon>
        <taxon>Micromonosporales</taxon>
        <taxon>Micromonosporaceae</taxon>
        <taxon>Catenuloplanes</taxon>
    </lineage>
</organism>
<proteinExistence type="predicted"/>
<keyword evidence="3" id="KW-1185">Reference proteome</keyword>
<dbReference type="PANTHER" id="PTHR43355:SF2">
    <property type="entry name" value="FLAVIN REDUCTASE (NADPH)"/>
    <property type="match status" value="1"/>
</dbReference>
<dbReference type="PANTHER" id="PTHR43355">
    <property type="entry name" value="FLAVIN REDUCTASE (NADPH)"/>
    <property type="match status" value="1"/>
</dbReference>
<dbReference type="RefSeq" id="WP_310369429.1">
    <property type="nucleotide sequence ID" value="NZ_JAVDYB010000001.1"/>
</dbReference>
<name>A0AAE3YNU6_9ACTN</name>
<dbReference type="Gene3D" id="3.40.50.720">
    <property type="entry name" value="NAD(P)-binding Rossmann-like Domain"/>
    <property type="match status" value="1"/>
</dbReference>
<dbReference type="Proteomes" id="UP001183643">
    <property type="component" value="Unassembled WGS sequence"/>
</dbReference>
<evidence type="ECO:0000259" key="1">
    <source>
        <dbReference type="Pfam" id="PF13460"/>
    </source>
</evidence>
<dbReference type="SUPFAM" id="SSF51735">
    <property type="entry name" value="NAD(P)-binding Rossmann-fold domains"/>
    <property type="match status" value="1"/>
</dbReference>
<evidence type="ECO:0000313" key="3">
    <source>
        <dbReference type="Proteomes" id="UP001183643"/>
    </source>
</evidence>
<protein>
    <submittedName>
        <fullName evidence="2">NADH-flavin reductase</fullName>
    </submittedName>
</protein>
<dbReference type="InterPro" id="IPR051606">
    <property type="entry name" value="Polyketide_Oxido-like"/>
</dbReference>
<comment type="caution">
    <text evidence="2">The sequence shown here is derived from an EMBL/GenBank/DDBJ whole genome shotgun (WGS) entry which is preliminary data.</text>
</comment>
<feature type="domain" description="NAD(P)-binding" evidence="1">
    <location>
        <begin position="7"/>
        <end position="197"/>
    </location>
</feature>
<dbReference type="Pfam" id="PF13460">
    <property type="entry name" value="NAD_binding_10"/>
    <property type="match status" value="1"/>
</dbReference>
<gene>
    <name evidence="2" type="ORF">J2S41_004012</name>
</gene>
<evidence type="ECO:0000313" key="2">
    <source>
        <dbReference type="EMBL" id="MDR7277234.1"/>
    </source>
</evidence>
<accession>A0AAE3YNU6</accession>
<dbReference type="InterPro" id="IPR036291">
    <property type="entry name" value="NAD(P)-bd_dom_sf"/>
</dbReference>
<reference evidence="2" key="1">
    <citation type="submission" date="2023-07" db="EMBL/GenBank/DDBJ databases">
        <title>Sequencing the genomes of 1000 actinobacteria strains.</title>
        <authorList>
            <person name="Klenk H.-P."/>
        </authorList>
    </citation>
    <scope>NUCLEOTIDE SEQUENCE</scope>
    <source>
        <strain evidence="2">DSM 44707</strain>
    </source>
</reference>
<dbReference type="EMBL" id="JAVDYB010000001">
    <property type="protein sequence ID" value="MDR7277234.1"/>
    <property type="molecule type" value="Genomic_DNA"/>
</dbReference>